<dbReference type="EMBL" id="MHIX01000035">
    <property type="protein sequence ID" value="OGY58752.1"/>
    <property type="molecule type" value="Genomic_DNA"/>
</dbReference>
<accession>A0A1G1Z293</accession>
<dbReference type="GO" id="GO:0004798">
    <property type="term" value="F:dTMP kinase activity"/>
    <property type="evidence" value="ECO:0007669"/>
    <property type="project" value="TreeGrafter"/>
</dbReference>
<evidence type="ECO:0000313" key="6">
    <source>
        <dbReference type="Proteomes" id="UP000178515"/>
    </source>
</evidence>
<dbReference type="GO" id="GO:0006227">
    <property type="term" value="P:dUDP biosynthetic process"/>
    <property type="evidence" value="ECO:0007669"/>
    <property type="project" value="TreeGrafter"/>
</dbReference>
<feature type="domain" description="Thymidylate kinase-like" evidence="4">
    <location>
        <begin position="7"/>
        <end position="162"/>
    </location>
</feature>
<dbReference type="PANTHER" id="PTHR10344">
    <property type="entry name" value="THYMIDYLATE KINASE"/>
    <property type="match status" value="1"/>
</dbReference>
<dbReference type="GO" id="GO:0006235">
    <property type="term" value="P:dTTP biosynthetic process"/>
    <property type="evidence" value="ECO:0007669"/>
    <property type="project" value="TreeGrafter"/>
</dbReference>
<evidence type="ECO:0000256" key="1">
    <source>
        <dbReference type="ARBA" id="ARBA00009776"/>
    </source>
</evidence>
<dbReference type="PANTHER" id="PTHR10344:SF4">
    <property type="entry name" value="UMP-CMP KINASE 2, MITOCHONDRIAL"/>
    <property type="match status" value="1"/>
</dbReference>
<dbReference type="GO" id="GO:0006233">
    <property type="term" value="P:dTDP biosynthetic process"/>
    <property type="evidence" value="ECO:0007669"/>
    <property type="project" value="TreeGrafter"/>
</dbReference>
<evidence type="ECO:0000256" key="3">
    <source>
        <dbReference type="ARBA" id="ARBA00022840"/>
    </source>
</evidence>
<name>A0A1G1Z293_9BACT</name>
<dbReference type="Gene3D" id="3.40.50.300">
    <property type="entry name" value="P-loop containing nucleotide triphosphate hydrolases"/>
    <property type="match status" value="1"/>
</dbReference>
<dbReference type="InterPro" id="IPR027417">
    <property type="entry name" value="P-loop_NTPase"/>
</dbReference>
<dbReference type="STRING" id="1797689.A3F24_03075"/>
<evidence type="ECO:0000256" key="2">
    <source>
        <dbReference type="ARBA" id="ARBA00022741"/>
    </source>
</evidence>
<dbReference type="InterPro" id="IPR039430">
    <property type="entry name" value="Thymidylate_kin-like_dom"/>
</dbReference>
<organism evidence="5 6">
    <name type="scientific">Candidatus Colwellbacteria bacterium RIFCSPHIGHO2_12_FULL_44_17</name>
    <dbReference type="NCBI Taxonomy" id="1797689"/>
    <lineage>
        <taxon>Bacteria</taxon>
        <taxon>Candidatus Colwelliibacteriota</taxon>
    </lineage>
</organism>
<keyword evidence="3" id="KW-0067">ATP-binding</keyword>
<comment type="similarity">
    <text evidence="1">Belongs to the thymidylate kinase family.</text>
</comment>
<gene>
    <name evidence="5" type="ORF">A3F24_03075</name>
</gene>
<evidence type="ECO:0000259" key="4">
    <source>
        <dbReference type="Pfam" id="PF02223"/>
    </source>
</evidence>
<dbReference type="Pfam" id="PF02223">
    <property type="entry name" value="Thymidylate_kin"/>
    <property type="match status" value="1"/>
</dbReference>
<dbReference type="AlphaFoldDB" id="A0A1G1Z293"/>
<sequence>MGKLVVFEGVDGSGKNTQLELLTRRLEEKGIKFKTIAFPRHGNPAACFIDKYLQPSHPYGEPKTIPAEVASMFYALDRYDASFEMKKWLEESDFVIADRYLGSNIGHQGGKIKDETKRKKYVDWLYTLEFNTLKIPKPDLTIVFYLPAEIAIKRIEKKQNRNYIQDGSNKDAHESDIE</sequence>
<dbReference type="GO" id="GO:0005524">
    <property type="term" value="F:ATP binding"/>
    <property type="evidence" value="ECO:0007669"/>
    <property type="project" value="UniProtKB-KW"/>
</dbReference>
<dbReference type="SUPFAM" id="SSF52540">
    <property type="entry name" value="P-loop containing nucleoside triphosphate hydrolases"/>
    <property type="match status" value="1"/>
</dbReference>
<feature type="non-terminal residue" evidence="5">
    <location>
        <position position="178"/>
    </location>
</feature>
<comment type="caution">
    <text evidence="5">The sequence shown here is derived from an EMBL/GenBank/DDBJ whole genome shotgun (WGS) entry which is preliminary data.</text>
</comment>
<dbReference type="CDD" id="cd01672">
    <property type="entry name" value="TMPK"/>
    <property type="match status" value="1"/>
</dbReference>
<keyword evidence="2" id="KW-0547">Nucleotide-binding</keyword>
<dbReference type="Proteomes" id="UP000178515">
    <property type="component" value="Unassembled WGS sequence"/>
</dbReference>
<evidence type="ECO:0000313" key="5">
    <source>
        <dbReference type="EMBL" id="OGY58752.1"/>
    </source>
</evidence>
<protein>
    <recommendedName>
        <fullName evidence="4">Thymidylate kinase-like domain-containing protein</fullName>
    </recommendedName>
</protein>
<dbReference type="GO" id="GO:0005829">
    <property type="term" value="C:cytosol"/>
    <property type="evidence" value="ECO:0007669"/>
    <property type="project" value="TreeGrafter"/>
</dbReference>
<reference evidence="5 6" key="1">
    <citation type="journal article" date="2016" name="Nat. Commun.">
        <title>Thousands of microbial genomes shed light on interconnected biogeochemical processes in an aquifer system.</title>
        <authorList>
            <person name="Anantharaman K."/>
            <person name="Brown C.T."/>
            <person name="Hug L.A."/>
            <person name="Sharon I."/>
            <person name="Castelle C.J."/>
            <person name="Probst A.J."/>
            <person name="Thomas B.C."/>
            <person name="Singh A."/>
            <person name="Wilkins M.J."/>
            <person name="Karaoz U."/>
            <person name="Brodie E.L."/>
            <person name="Williams K.H."/>
            <person name="Hubbard S.S."/>
            <person name="Banfield J.F."/>
        </authorList>
    </citation>
    <scope>NUCLEOTIDE SEQUENCE [LARGE SCALE GENOMIC DNA]</scope>
</reference>
<proteinExistence type="inferred from homology"/>